<dbReference type="InParanoid" id="B8BWC0"/>
<dbReference type="eggNOG" id="ENOG502S01A">
    <property type="taxonomic scope" value="Eukaryota"/>
</dbReference>
<keyword evidence="3" id="KW-0175">Coiled coil</keyword>
<comment type="subcellular location">
    <subcellularLocation>
        <location evidence="1">Nucleus</location>
        <location evidence="1">Nucleolus</location>
    </subcellularLocation>
</comment>
<dbReference type="EMBL" id="CM000640">
    <property type="protein sequence ID" value="EED94004.1"/>
    <property type="molecule type" value="Genomic_DNA"/>
</dbReference>
<dbReference type="Pfam" id="PF09805">
    <property type="entry name" value="Nop25"/>
    <property type="match status" value="1"/>
</dbReference>
<dbReference type="HOGENOM" id="CLU_992052_0_0_1"/>
<protein>
    <recommendedName>
        <fullName evidence="8">Nucleolar protein 12</fullName>
    </recommendedName>
</protein>
<dbReference type="KEGG" id="tps:THAPSDRAFT_3919"/>
<feature type="compositionally biased region" description="Basic residues" evidence="5">
    <location>
        <begin position="272"/>
        <end position="281"/>
    </location>
</feature>
<evidence type="ECO:0000313" key="6">
    <source>
        <dbReference type="EMBL" id="EED94004.1"/>
    </source>
</evidence>
<proteinExistence type="inferred from homology"/>
<evidence type="ECO:0008006" key="8">
    <source>
        <dbReference type="Google" id="ProtNLM"/>
    </source>
</evidence>
<dbReference type="GO" id="GO:0005730">
    <property type="term" value="C:nucleolus"/>
    <property type="evidence" value="ECO:0000318"/>
    <property type="project" value="GO_Central"/>
</dbReference>
<dbReference type="PaxDb" id="35128-Thaps3919"/>
<feature type="compositionally biased region" description="Basic residues" evidence="5">
    <location>
        <begin position="243"/>
        <end position="257"/>
    </location>
</feature>
<dbReference type="AlphaFoldDB" id="B8BWC0"/>
<dbReference type="Proteomes" id="UP000001449">
    <property type="component" value="Chromosome 3"/>
</dbReference>
<evidence type="ECO:0000313" key="7">
    <source>
        <dbReference type="Proteomes" id="UP000001449"/>
    </source>
</evidence>
<feature type="compositionally biased region" description="Acidic residues" evidence="5">
    <location>
        <begin position="113"/>
        <end position="123"/>
    </location>
</feature>
<feature type="compositionally biased region" description="Basic and acidic residues" evidence="5">
    <location>
        <begin position="178"/>
        <end position="198"/>
    </location>
</feature>
<name>B8BWC0_THAPS</name>
<evidence type="ECO:0000256" key="5">
    <source>
        <dbReference type="SAM" id="MobiDB-lite"/>
    </source>
</evidence>
<feature type="compositionally biased region" description="Basic and acidic residues" evidence="5">
    <location>
        <begin position="75"/>
        <end position="112"/>
    </location>
</feature>
<feature type="compositionally biased region" description="Basic residues" evidence="5">
    <location>
        <begin position="213"/>
        <end position="226"/>
    </location>
</feature>
<keyword evidence="4" id="KW-0539">Nucleus</keyword>
<dbReference type="PANTHER" id="PTHR14577">
    <property type="entry name" value="NUCLEOLAR PROTEIN 12"/>
    <property type="match status" value="1"/>
</dbReference>
<dbReference type="OMA" id="GLDMEAY"/>
<dbReference type="InterPro" id="IPR019186">
    <property type="entry name" value="Nucleolar_protein_12"/>
</dbReference>
<dbReference type="GO" id="GO:0019843">
    <property type="term" value="F:rRNA binding"/>
    <property type="evidence" value="ECO:0000318"/>
    <property type="project" value="GO_Central"/>
</dbReference>
<accession>B8BWC0</accession>
<gene>
    <name evidence="6" type="ORF">THAPSDRAFT_3919</name>
</gene>
<feature type="compositionally biased region" description="Basic and acidic residues" evidence="5">
    <location>
        <begin position="37"/>
        <end position="55"/>
    </location>
</feature>
<evidence type="ECO:0000256" key="4">
    <source>
        <dbReference type="ARBA" id="ARBA00023242"/>
    </source>
</evidence>
<feature type="compositionally biased region" description="Basic and acidic residues" evidence="5">
    <location>
        <begin position="134"/>
        <end position="148"/>
    </location>
</feature>
<evidence type="ECO:0000256" key="3">
    <source>
        <dbReference type="ARBA" id="ARBA00023054"/>
    </source>
</evidence>
<evidence type="ECO:0000256" key="2">
    <source>
        <dbReference type="ARBA" id="ARBA00007175"/>
    </source>
</evidence>
<dbReference type="GeneID" id="7452101"/>
<evidence type="ECO:0000256" key="1">
    <source>
        <dbReference type="ARBA" id="ARBA00004604"/>
    </source>
</evidence>
<dbReference type="PANTHER" id="PTHR14577:SF0">
    <property type="entry name" value="NUCLEOLAR PROTEIN 12"/>
    <property type="match status" value="1"/>
</dbReference>
<organism evidence="6 7">
    <name type="scientific">Thalassiosira pseudonana</name>
    <name type="common">Marine diatom</name>
    <name type="synonym">Cyclotella nana</name>
    <dbReference type="NCBI Taxonomy" id="35128"/>
    <lineage>
        <taxon>Eukaryota</taxon>
        <taxon>Sar</taxon>
        <taxon>Stramenopiles</taxon>
        <taxon>Ochrophyta</taxon>
        <taxon>Bacillariophyta</taxon>
        <taxon>Coscinodiscophyceae</taxon>
        <taxon>Thalassiosirophycidae</taxon>
        <taxon>Thalassiosirales</taxon>
        <taxon>Thalassiosiraceae</taxon>
        <taxon>Thalassiosira</taxon>
    </lineage>
</organism>
<keyword evidence="7" id="KW-1185">Reference proteome</keyword>
<sequence length="281" mass="31089">MSKTKGRENNGKGRGDSSKGKPKGKNFNKKYNPGDRLPQRKKVEITFDKSNREEYLTGFSTRKKERRAFGLAMQKVKDRQAKLEERKDNREAQLEKVEEIERNKEELRKGVAGEDDSDDDAGSYEEQASSAPQHNEKEMHTFQDERTTHQFGGLVSVTTTFGIPSDDEDDDVINSKRAFYEREQHGSSHVDTAQKRAGDVQNYIASVKGTMGSKKKNAKQGGKKGQHGAATMKGMGNATTLKMAKKTLSKFKAKGAKGGRGEERSGGGGRGRGGKKGKGRR</sequence>
<feature type="region of interest" description="Disordered" evidence="5">
    <location>
        <begin position="1"/>
        <end position="281"/>
    </location>
</feature>
<reference evidence="6 7" key="2">
    <citation type="journal article" date="2008" name="Nature">
        <title>The Phaeodactylum genome reveals the evolutionary history of diatom genomes.</title>
        <authorList>
            <person name="Bowler C."/>
            <person name="Allen A.E."/>
            <person name="Badger J.H."/>
            <person name="Grimwood J."/>
            <person name="Jabbari K."/>
            <person name="Kuo A."/>
            <person name="Maheswari U."/>
            <person name="Martens C."/>
            <person name="Maumus F."/>
            <person name="Otillar R.P."/>
            <person name="Rayko E."/>
            <person name="Salamov A."/>
            <person name="Vandepoele K."/>
            <person name="Beszteri B."/>
            <person name="Gruber A."/>
            <person name="Heijde M."/>
            <person name="Katinka M."/>
            <person name="Mock T."/>
            <person name="Valentin K."/>
            <person name="Verret F."/>
            <person name="Berges J.A."/>
            <person name="Brownlee C."/>
            <person name="Cadoret J.P."/>
            <person name="Chiovitti A."/>
            <person name="Choi C.J."/>
            <person name="Coesel S."/>
            <person name="De Martino A."/>
            <person name="Detter J.C."/>
            <person name="Durkin C."/>
            <person name="Falciatore A."/>
            <person name="Fournet J."/>
            <person name="Haruta M."/>
            <person name="Huysman M.J."/>
            <person name="Jenkins B.D."/>
            <person name="Jiroutova K."/>
            <person name="Jorgensen R.E."/>
            <person name="Joubert Y."/>
            <person name="Kaplan A."/>
            <person name="Kroger N."/>
            <person name="Kroth P.G."/>
            <person name="La Roche J."/>
            <person name="Lindquist E."/>
            <person name="Lommer M."/>
            <person name="Martin-Jezequel V."/>
            <person name="Lopez P.J."/>
            <person name="Lucas S."/>
            <person name="Mangogna M."/>
            <person name="McGinnis K."/>
            <person name="Medlin L.K."/>
            <person name="Montsant A."/>
            <person name="Oudot-Le Secq M.P."/>
            <person name="Napoli C."/>
            <person name="Obornik M."/>
            <person name="Parker M.S."/>
            <person name="Petit J.L."/>
            <person name="Porcel B.M."/>
            <person name="Poulsen N."/>
            <person name="Robison M."/>
            <person name="Rychlewski L."/>
            <person name="Rynearson T.A."/>
            <person name="Schmutz J."/>
            <person name="Shapiro H."/>
            <person name="Siaut M."/>
            <person name="Stanley M."/>
            <person name="Sussman M.R."/>
            <person name="Taylor A.R."/>
            <person name="Vardi A."/>
            <person name="von Dassow P."/>
            <person name="Vyverman W."/>
            <person name="Willis A."/>
            <person name="Wyrwicz L.S."/>
            <person name="Rokhsar D.S."/>
            <person name="Weissenbach J."/>
            <person name="Armbrust E.V."/>
            <person name="Green B.R."/>
            <person name="Van de Peer Y."/>
            <person name="Grigoriev I.V."/>
        </authorList>
    </citation>
    <scope>NUCLEOTIDE SEQUENCE [LARGE SCALE GENOMIC DNA]</scope>
    <source>
        <strain evidence="6 7">CCMP1335</strain>
    </source>
</reference>
<comment type="similarity">
    <text evidence="2">Belongs to the RRP17 family.</text>
</comment>
<dbReference type="RefSeq" id="XP_002288568.1">
    <property type="nucleotide sequence ID" value="XM_002288532.1"/>
</dbReference>
<reference evidence="6 7" key="1">
    <citation type="journal article" date="2004" name="Science">
        <title>The genome of the diatom Thalassiosira pseudonana: ecology, evolution, and metabolism.</title>
        <authorList>
            <person name="Armbrust E.V."/>
            <person name="Berges J.A."/>
            <person name="Bowler C."/>
            <person name="Green B.R."/>
            <person name="Martinez D."/>
            <person name="Putnam N.H."/>
            <person name="Zhou S."/>
            <person name="Allen A.E."/>
            <person name="Apt K.E."/>
            <person name="Bechner M."/>
            <person name="Brzezinski M.A."/>
            <person name="Chaal B.K."/>
            <person name="Chiovitti A."/>
            <person name="Davis A.K."/>
            <person name="Demarest M.S."/>
            <person name="Detter J.C."/>
            <person name="Glavina T."/>
            <person name="Goodstein D."/>
            <person name="Hadi M.Z."/>
            <person name="Hellsten U."/>
            <person name="Hildebrand M."/>
            <person name="Jenkins B.D."/>
            <person name="Jurka J."/>
            <person name="Kapitonov V.V."/>
            <person name="Kroger N."/>
            <person name="Lau W.W."/>
            <person name="Lane T.W."/>
            <person name="Larimer F.W."/>
            <person name="Lippmeier J.C."/>
            <person name="Lucas S."/>
            <person name="Medina M."/>
            <person name="Montsant A."/>
            <person name="Obornik M."/>
            <person name="Parker M.S."/>
            <person name="Palenik B."/>
            <person name="Pazour G.J."/>
            <person name="Richardson P.M."/>
            <person name="Rynearson T.A."/>
            <person name="Saito M.A."/>
            <person name="Schwartz D.C."/>
            <person name="Thamatrakoln K."/>
            <person name="Valentin K."/>
            <person name="Vardi A."/>
            <person name="Wilkerson F.P."/>
            <person name="Rokhsar D.S."/>
        </authorList>
    </citation>
    <scope>NUCLEOTIDE SEQUENCE [LARGE SCALE GENOMIC DNA]</scope>
    <source>
        <strain evidence="6 7">CCMP1335</strain>
    </source>
</reference>
<feature type="compositionally biased region" description="Basic and acidic residues" evidence="5">
    <location>
        <begin position="1"/>
        <end position="19"/>
    </location>
</feature>